<dbReference type="AlphaFoldDB" id="A0A5B8UM73"/>
<dbReference type="KEGG" id="fgg:FSB75_17720"/>
<reference evidence="2 3" key="1">
    <citation type="journal article" date="2015" name="Int. J. Syst. Evol. Microbiol.">
        <title>Flavisolibacter ginsenosidimutans sp. nov., with ginsenoside-converting activity isolated from soil used for cultivating ginseng.</title>
        <authorList>
            <person name="Zhao Y."/>
            <person name="Liu Q."/>
            <person name="Kang M.S."/>
            <person name="Jin F."/>
            <person name="Yu H."/>
            <person name="Im W.T."/>
        </authorList>
    </citation>
    <scope>NUCLEOTIDE SEQUENCE [LARGE SCALE GENOMIC DNA]</scope>
    <source>
        <strain evidence="2 3">Gsoil 636</strain>
    </source>
</reference>
<feature type="chain" id="PRO_5022939476" description="Beta-lactamase-inhibitor-like PepSY-like domain-containing protein" evidence="1">
    <location>
        <begin position="22"/>
        <end position="148"/>
    </location>
</feature>
<dbReference type="Gene3D" id="3.10.450.360">
    <property type="match status" value="1"/>
</dbReference>
<dbReference type="EMBL" id="CP042433">
    <property type="protein sequence ID" value="QEC57663.1"/>
    <property type="molecule type" value="Genomic_DNA"/>
</dbReference>
<evidence type="ECO:0000313" key="2">
    <source>
        <dbReference type="EMBL" id="QEC57663.1"/>
    </source>
</evidence>
<sequence length="148" mass="16611">MKFLLVTLISVLSLVNTKAQASDDVNVSAAVLASFHSAFKNASDVKWKTSGDYYKADFVVNEQYVTAYYDDNASLVAVTRNINSYQLPVTLQTKLKASYEKYWISDLFELSNENGVSYYVTVENGDTKITLKSANASDWNVYQKQNKS</sequence>
<dbReference type="OrthoDB" id="674838at2"/>
<dbReference type="RefSeq" id="WP_146790221.1">
    <property type="nucleotide sequence ID" value="NZ_BAABIO010000003.1"/>
</dbReference>
<feature type="signal peptide" evidence="1">
    <location>
        <begin position="1"/>
        <end position="21"/>
    </location>
</feature>
<evidence type="ECO:0000313" key="3">
    <source>
        <dbReference type="Proteomes" id="UP000321204"/>
    </source>
</evidence>
<keyword evidence="1" id="KW-0732">Signal</keyword>
<evidence type="ECO:0008006" key="4">
    <source>
        <dbReference type="Google" id="ProtNLM"/>
    </source>
</evidence>
<accession>A0A5B8UM73</accession>
<evidence type="ECO:0000256" key="1">
    <source>
        <dbReference type="SAM" id="SignalP"/>
    </source>
</evidence>
<name>A0A5B8UM73_9BACT</name>
<proteinExistence type="predicted"/>
<dbReference type="Proteomes" id="UP000321204">
    <property type="component" value="Chromosome"/>
</dbReference>
<gene>
    <name evidence="2" type="ORF">FSB75_17720</name>
</gene>
<keyword evidence="3" id="KW-1185">Reference proteome</keyword>
<organism evidence="2 3">
    <name type="scientific">Flavisolibacter ginsenosidimutans</name>
    <dbReference type="NCBI Taxonomy" id="661481"/>
    <lineage>
        <taxon>Bacteria</taxon>
        <taxon>Pseudomonadati</taxon>
        <taxon>Bacteroidota</taxon>
        <taxon>Chitinophagia</taxon>
        <taxon>Chitinophagales</taxon>
        <taxon>Chitinophagaceae</taxon>
        <taxon>Flavisolibacter</taxon>
    </lineage>
</organism>
<dbReference type="SUPFAM" id="SSF160574">
    <property type="entry name" value="BT0923-like"/>
    <property type="match status" value="1"/>
</dbReference>
<protein>
    <recommendedName>
        <fullName evidence="4">Beta-lactamase-inhibitor-like PepSY-like domain-containing protein</fullName>
    </recommendedName>
</protein>